<dbReference type="Pfam" id="PF25372">
    <property type="entry name" value="DUF7885"/>
    <property type="match status" value="1"/>
</dbReference>
<dbReference type="PANTHER" id="PTHR13318">
    <property type="entry name" value="PARTNER OF PAIRED, ISOFORM B-RELATED"/>
    <property type="match status" value="1"/>
</dbReference>
<dbReference type="Gramene" id="Kaladp0068s0072.6.v1.1">
    <property type="protein sequence ID" value="Kaladp0068s0072.6.v1.1.CDS.1"/>
    <property type="gene ID" value="Kaladp0068s0072.v1.1"/>
</dbReference>
<dbReference type="Gramene" id="Kaladp0068s0072.4.v1.1">
    <property type="protein sequence ID" value="Kaladp0068s0072.4.v1.1.CDS.1"/>
    <property type="gene ID" value="Kaladp0068s0072.v1.1"/>
</dbReference>
<dbReference type="EnsemblPlants" id="Kaladp0068s0072.8.v1.1">
    <property type="protein sequence ID" value="Kaladp0068s0072.8.v1.1.CDS.1"/>
    <property type="gene ID" value="Kaladp0068s0072.v1.1"/>
</dbReference>
<dbReference type="SUPFAM" id="SSF52047">
    <property type="entry name" value="RNI-like"/>
    <property type="match status" value="1"/>
</dbReference>
<keyword evidence="4" id="KW-1185">Reference proteome</keyword>
<accession>A0A7N0UJ49</accession>
<dbReference type="EnsemblPlants" id="Kaladp0068s0072.7.v1.1">
    <property type="protein sequence ID" value="Kaladp0068s0072.7.v1.1.CDS.1"/>
    <property type="gene ID" value="Kaladp0068s0072.v1.1"/>
</dbReference>
<dbReference type="Gramene" id="Kaladp0068s0072.2.v1.1">
    <property type="protein sequence ID" value="Kaladp0068s0072.2.v1.1.CDS.1"/>
    <property type="gene ID" value="Kaladp0068s0072.v1.1"/>
</dbReference>
<name>A0A7N0UJ49_KALFE</name>
<dbReference type="OMA" id="MERETMD"/>
<dbReference type="EnsemblPlants" id="Kaladp0068s0072.1.v1.1">
    <property type="protein sequence ID" value="Kaladp0068s0072.1.v1.1.CDS.1"/>
    <property type="gene ID" value="Kaladp0068s0072.v1.1"/>
</dbReference>
<dbReference type="Gramene" id="Kaladp0068s0072.10.v1.1">
    <property type="protein sequence ID" value="Kaladp0068s0072.10.v1.1.CDS.1"/>
    <property type="gene ID" value="Kaladp0068s0072.v1.1"/>
</dbReference>
<dbReference type="InterPro" id="IPR006553">
    <property type="entry name" value="Leu-rich_rpt_Cys-con_subtyp"/>
</dbReference>
<dbReference type="EnsemblPlants" id="Kaladp0068s0072.4.v1.1">
    <property type="protein sequence ID" value="Kaladp0068s0072.4.v1.1.CDS.1"/>
    <property type="gene ID" value="Kaladp0068s0072.v1.1"/>
</dbReference>
<reference evidence="3" key="1">
    <citation type="submission" date="2021-01" db="UniProtKB">
        <authorList>
            <consortium name="EnsemblPlants"/>
        </authorList>
    </citation>
    <scope>IDENTIFICATION</scope>
</reference>
<evidence type="ECO:0000259" key="1">
    <source>
        <dbReference type="Pfam" id="PF12937"/>
    </source>
</evidence>
<dbReference type="EnsemblPlants" id="Kaladp0068s0072.5.v1.1">
    <property type="protein sequence ID" value="Kaladp0068s0072.5.v1.1.CDS.1"/>
    <property type="gene ID" value="Kaladp0068s0072.v1.1"/>
</dbReference>
<dbReference type="EnsemblPlants" id="Kaladp0068s0072.6.v1.1">
    <property type="protein sequence ID" value="Kaladp0068s0072.6.v1.1.CDS.1"/>
    <property type="gene ID" value="Kaladp0068s0072.v1.1"/>
</dbReference>
<sequence length="391" mass="43247">MEELHVSGGTSTSIMHLPDDCLMLIFSWLNQYSDRESFGLTCHRWFHIQNISRRALQFSCSFQVNLTSLSWRSGPSINSLHLSRLLARFQHLQSLSLSGCTELPDSGLSHLQLYGSKLRYLNLDCCFGITDQGLEFVGSGCPSLVAISFSRCYVNDSGLECLAKYCTGLLEMNLSYCSFISDNGIRCLTQHCRELRSVKISHCRRVAGSGFRGCSPSLSCLEADSCKLEMEGIRDIISGGGLEYLNISSLMSHIRGQGLAQIGSGSAAGLIILDLRMCRDVGDDSIVAISRGCPLLEEWNLSLCHGVKISGWESIAFHCGNLKTLHVNRCRNLCDRGLQALQQGCKHLAVLYMSLCCRITPSAVELFKLYRGDVEIKGEEIMSVGIPHVFY</sequence>
<evidence type="ECO:0008006" key="5">
    <source>
        <dbReference type="Google" id="ProtNLM"/>
    </source>
</evidence>
<dbReference type="Pfam" id="PF12937">
    <property type="entry name" value="F-box-like"/>
    <property type="match status" value="1"/>
</dbReference>
<feature type="domain" description="F-box" evidence="1">
    <location>
        <begin position="15"/>
        <end position="48"/>
    </location>
</feature>
<dbReference type="GO" id="GO:0019005">
    <property type="term" value="C:SCF ubiquitin ligase complex"/>
    <property type="evidence" value="ECO:0007669"/>
    <property type="project" value="TreeGrafter"/>
</dbReference>
<dbReference type="InterPro" id="IPR001810">
    <property type="entry name" value="F-box_dom"/>
</dbReference>
<dbReference type="EnsemblPlants" id="Kaladp0068s0072.11.v1.1">
    <property type="protein sequence ID" value="Kaladp0068s0072.11.v1.1.CDS.1"/>
    <property type="gene ID" value="Kaladp0068s0072.v1.1"/>
</dbReference>
<dbReference type="Gramene" id="Kaladp0068s0072.3.v1.1">
    <property type="protein sequence ID" value="Kaladp0068s0072.3.v1.1.CDS.1"/>
    <property type="gene ID" value="Kaladp0068s0072.v1.1"/>
</dbReference>
<dbReference type="InterPro" id="IPR032675">
    <property type="entry name" value="LRR_dom_sf"/>
</dbReference>
<feature type="domain" description="F-box/LRR-repeat protein 15-like leucin rich repeat" evidence="2">
    <location>
        <begin position="86"/>
        <end position="206"/>
    </location>
</feature>
<dbReference type="Gramene" id="Kaladp0068s0072.8.v1.1">
    <property type="protein sequence ID" value="Kaladp0068s0072.8.v1.1.CDS.1"/>
    <property type="gene ID" value="Kaladp0068s0072.v1.1"/>
</dbReference>
<dbReference type="EnsemblPlants" id="Kaladp0068s0072.9.v1.1">
    <property type="protein sequence ID" value="Kaladp0068s0072.9.v1.1.CDS.1"/>
    <property type="gene ID" value="Kaladp0068s0072.v1.1"/>
</dbReference>
<dbReference type="SMART" id="SM00367">
    <property type="entry name" value="LRR_CC"/>
    <property type="match status" value="9"/>
</dbReference>
<evidence type="ECO:0000259" key="2">
    <source>
        <dbReference type="Pfam" id="PF25372"/>
    </source>
</evidence>
<evidence type="ECO:0000313" key="3">
    <source>
        <dbReference type="EnsemblPlants" id="Kaladp0068s0072.10.v1.1.CDS.1"/>
    </source>
</evidence>
<dbReference type="CDD" id="cd22159">
    <property type="entry name" value="F-box_AtTIR1-like"/>
    <property type="match status" value="1"/>
</dbReference>
<dbReference type="Gramene" id="Kaladp0068s0072.9.v1.1">
    <property type="protein sequence ID" value="Kaladp0068s0072.9.v1.1.CDS.1"/>
    <property type="gene ID" value="Kaladp0068s0072.v1.1"/>
</dbReference>
<dbReference type="PANTHER" id="PTHR13318:SF178">
    <property type="entry name" value="OS02G0200900 PROTEIN"/>
    <property type="match status" value="1"/>
</dbReference>
<dbReference type="EnsemblPlants" id="Kaladp0068s0072.2.v1.1">
    <property type="protein sequence ID" value="Kaladp0068s0072.2.v1.1.CDS.1"/>
    <property type="gene ID" value="Kaladp0068s0072.v1.1"/>
</dbReference>
<dbReference type="EnsemblPlants" id="Kaladp0068s0072.3.v1.1">
    <property type="protein sequence ID" value="Kaladp0068s0072.3.v1.1.CDS.1"/>
    <property type="gene ID" value="Kaladp0068s0072.v1.1"/>
</dbReference>
<dbReference type="Gramene" id="Kaladp0068s0072.7.v1.1">
    <property type="protein sequence ID" value="Kaladp0068s0072.7.v1.1.CDS.1"/>
    <property type="gene ID" value="Kaladp0068s0072.v1.1"/>
</dbReference>
<protein>
    <recommendedName>
        <fullName evidence="5">F-box/LRR-repeat protein 12</fullName>
    </recommendedName>
</protein>
<dbReference type="GO" id="GO:0031146">
    <property type="term" value="P:SCF-dependent proteasomal ubiquitin-dependent protein catabolic process"/>
    <property type="evidence" value="ECO:0007669"/>
    <property type="project" value="TreeGrafter"/>
</dbReference>
<organism evidence="3 4">
    <name type="scientific">Kalanchoe fedtschenkoi</name>
    <name type="common">Lavender scallops</name>
    <name type="synonym">South American air plant</name>
    <dbReference type="NCBI Taxonomy" id="63787"/>
    <lineage>
        <taxon>Eukaryota</taxon>
        <taxon>Viridiplantae</taxon>
        <taxon>Streptophyta</taxon>
        <taxon>Embryophyta</taxon>
        <taxon>Tracheophyta</taxon>
        <taxon>Spermatophyta</taxon>
        <taxon>Magnoliopsida</taxon>
        <taxon>eudicotyledons</taxon>
        <taxon>Gunneridae</taxon>
        <taxon>Pentapetalae</taxon>
        <taxon>Saxifragales</taxon>
        <taxon>Crassulaceae</taxon>
        <taxon>Kalanchoe</taxon>
    </lineage>
</organism>
<dbReference type="Gramene" id="Kaladp0068s0072.11.v1.1">
    <property type="protein sequence ID" value="Kaladp0068s0072.11.v1.1.CDS.1"/>
    <property type="gene ID" value="Kaladp0068s0072.v1.1"/>
</dbReference>
<dbReference type="Gramene" id="Kaladp0068s0072.1.v1.1">
    <property type="protein sequence ID" value="Kaladp0068s0072.1.v1.1.CDS.1"/>
    <property type="gene ID" value="Kaladp0068s0072.v1.1"/>
</dbReference>
<dbReference type="InterPro" id="IPR057207">
    <property type="entry name" value="FBXL15_LRR"/>
</dbReference>
<dbReference type="EnsemblPlants" id="Kaladp0068s0072.10.v1.1">
    <property type="protein sequence ID" value="Kaladp0068s0072.10.v1.1.CDS.1"/>
    <property type="gene ID" value="Kaladp0068s0072.v1.1"/>
</dbReference>
<proteinExistence type="predicted"/>
<dbReference type="Proteomes" id="UP000594263">
    <property type="component" value="Unplaced"/>
</dbReference>
<dbReference type="Gene3D" id="3.80.10.10">
    <property type="entry name" value="Ribonuclease Inhibitor"/>
    <property type="match status" value="3"/>
</dbReference>
<evidence type="ECO:0000313" key="4">
    <source>
        <dbReference type="Proteomes" id="UP000594263"/>
    </source>
</evidence>
<dbReference type="Gramene" id="Kaladp0068s0072.5.v1.1">
    <property type="protein sequence ID" value="Kaladp0068s0072.5.v1.1.CDS.1"/>
    <property type="gene ID" value="Kaladp0068s0072.v1.1"/>
</dbReference>
<dbReference type="AlphaFoldDB" id="A0A7N0UJ49"/>